<organism evidence="1 2">
    <name type="scientific">Phlebiopsis gigantea (strain 11061_1 CR5-6)</name>
    <name type="common">White-rot fungus</name>
    <name type="synonym">Peniophora gigantea</name>
    <dbReference type="NCBI Taxonomy" id="745531"/>
    <lineage>
        <taxon>Eukaryota</taxon>
        <taxon>Fungi</taxon>
        <taxon>Dikarya</taxon>
        <taxon>Basidiomycota</taxon>
        <taxon>Agaricomycotina</taxon>
        <taxon>Agaricomycetes</taxon>
        <taxon>Polyporales</taxon>
        <taxon>Phanerochaetaceae</taxon>
        <taxon>Phlebiopsis</taxon>
    </lineage>
</organism>
<proteinExistence type="predicted"/>
<name>A0A0C3RZ72_PHLG1</name>
<dbReference type="EMBL" id="KN840750">
    <property type="protein sequence ID" value="KIP01677.1"/>
    <property type="molecule type" value="Genomic_DNA"/>
</dbReference>
<sequence length="233" mass="26805">MSSQPASLLAFRIWTAVMNEGAAMFTMEASCSKLRILAEFMAMLAALHPLAVSAIRNHLSSLVPFTQVDHAQNHVFWRCLAWVERFIASKDNIKGPDDLRPWADELLGMAEDWRAIVGANPAPPQSPPPDWEEFFYLLSSIDRSDHNPDMERDRYAKMAEMARTTEATFRDTIERMEFLRRSIEHAPVFESLERHDRIVQTLQQQRTEWRSVKDALEASLSAIVSRDRQVFTE</sequence>
<evidence type="ECO:0000313" key="2">
    <source>
        <dbReference type="Proteomes" id="UP000053257"/>
    </source>
</evidence>
<dbReference type="Proteomes" id="UP000053257">
    <property type="component" value="Unassembled WGS sequence"/>
</dbReference>
<keyword evidence="2" id="KW-1185">Reference proteome</keyword>
<dbReference type="AlphaFoldDB" id="A0A0C3RZ72"/>
<reference evidence="1 2" key="1">
    <citation type="journal article" date="2014" name="PLoS Genet.">
        <title>Analysis of the Phlebiopsis gigantea genome, transcriptome and secretome provides insight into its pioneer colonization strategies of wood.</title>
        <authorList>
            <person name="Hori C."/>
            <person name="Ishida T."/>
            <person name="Igarashi K."/>
            <person name="Samejima M."/>
            <person name="Suzuki H."/>
            <person name="Master E."/>
            <person name="Ferreira P."/>
            <person name="Ruiz-Duenas F.J."/>
            <person name="Held B."/>
            <person name="Canessa P."/>
            <person name="Larrondo L.F."/>
            <person name="Schmoll M."/>
            <person name="Druzhinina I.S."/>
            <person name="Kubicek C.P."/>
            <person name="Gaskell J.A."/>
            <person name="Kersten P."/>
            <person name="St John F."/>
            <person name="Glasner J."/>
            <person name="Sabat G."/>
            <person name="Splinter BonDurant S."/>
            <person name="Syed K."/>
            <person name="Yadav J."/>
            <person name="Mgbeahuruike A.C."/>
            <person name="Kovalchuk A."/>
            <person name="Asiegbu F.O."/>
            <person name="Lackner G."/>
            <person name="Hoffmeister D."/>
            <person name="Rencoret J."/>
            <person name="Gutierrez A."/>
            <person name="Sun H."/>
            <person name="Lindquist E."/>
            <person name="Barry K."/>
            <person name="Riley R."/>
            <person name="Grigoriev I.V."/>
            <person name="Henrissat B."/>
            <person name="Kues U."/>
            <person name="Berka R.M."/>
            <person name="Martinez A.T."/>
            <person name="Covert S.F."/>
            <person name="Blanchette R.A."/>
            <person name="Cullen D."/>
        </authorList>
    </citation>
    <scope>NUCLEOTIDE SEQUENCE [LARGE SCALE GENOMIC DNA]</scope>
    <source>
        <strain evidence="1 2">11061_1 CR5-6</strain>
    </source>
</reference>
<evidence type="ECO:0000313" key="1">
    <source>
        <dbReference type="EMBL" id="KIP01677.1"/>
    </source>
</evidence>
<accession>A0A0C3RZ72</accession>
<dbReference type="HOGENOM" id="CLU_1190274_0_0_1"/>
<gene>
    <name evidence="1" type="ORF">PHLGIDRAFT_123144</name>
</gene>
<protein>
    <submittedName>
        <fullName evidence="1">Uncharacterized protein</fullName>
    </submittedName>
</protein>